<accession>A0A2I2KY03</accession>
<organism evidence="1 2">
    <name type="scientific">Frankia canadensis</name>
    <dbReference type="NCBI Taxonomy" id="1836972"/>
    <lineage>
        <taxon>Bacteria</taxon>
        <taxon>Bacillati</taxon>
        <taxon>Actinomycetota</taxon>
        <taxon>Actinomycetes</taxon>
        <taxon>Frankiales</taxon>
        <taxon>Frankiaceae</taxon>
        <taxon>Frankia</taxon>
    </lineage>
</organism>
<reference evidence="1 2" key="1">
    <citation type="submission" date="2017-06" db="EMBL/GenBank/DDBJ databases">
        <authorList>
            <person name="Kim H.J."/>
            <person name="Triplett B.A."/>
        </authorList>
    </citation>
    <scope>NUCLEOTIDE SEQUENCE [LARGE SCALE GENOMIC DNA]</scope>
    <source>
        <strain evidence="1">FRACA_ARgP5</strain>
    </source>
</reference>
<dbReference type="EMBL" id="FZMO01000423">
    <property type="protein sequence ID" value="SNQ50548.1"/>
    <property type="molecule type" value="Genomic_DNA"/>
</dbReference>
<protein>
    <submittedName>
        <fullName evidence="1">Uncharacterized protein</fullName>
    </submittedName>
</protein>
<evidence type="ECO:0000313" key="2">
    <source>
        <dbReference type="Proteomes" id="UP000234331"/>
    </source>
</evidence>
<dbReference type="AlphaFoldDB" id="A0A2I2KY03"/>
<sequence length="34" mass="3883">MLFQLFDGYTVSDLGKYKLGLLIKTPTSLRFANM</sequence>
<keyword evidence="2" id="KW-1185">Reference proteome</keyword>
<gene>
    <name evidence="1" type="ORF">FRACA_480037</name>
</gene>
<proteinExistence type="predicted"/>
<dbReference type="Proteomes" id="UP000234331">
    <property type="component" value="Unassembled WGS sequence"/>
</dbReference>
<evidence type="ECO:0000313" key="1">
    <source>
        <dbReference type="EMBL" id="SNQ50548.1"/>
    </source>
</evidence>
<name>A0A2I2KY03_9ACTN</name>